<protein>
    <submittedName>
        <fullName evidence="2">Uncharacterized protein</fullName>
    </submittedName>
</protein>
<evidence type="ECO:0000313" key="2">
    <source>
        <dbReference type="EMBL" id="AFL74611.1"/>
    </source>
</evidence>
<feature type="transmembrane region" description="Helical" evidence="1">
    <location>
        <begin position="172"/>
        <end position="191"/>
    </location>
</feature>
<accession>I3YC93</accession>
<dbReference type="AlphaFoldDB" id="I3YC93"/>
<keyword evidence="1" id="KW-0472">Membrane</keyword>
<evidence type="ECO:0000256" key="1">
    <source>
        <dbReference type="SAM" id="Phobius"/>
    </source>
</evidence>
<feature type="transmembrane region" description="Helical" evidence="1">
    <location>
        <begin position="29"/>
        <end position="46"/>
    </location>
</feature>
<dbReference type="EMBL" id="CP003154">
    <property type="protein sequence ID" value="AFL74611.1"/>
    <property type="molecule type" value="Genomic_DNA"/>
</dbReference>
<gene>
    <name evidence="2" type="ordered locus">Thivi_2692</name>
</gene>
<keyword evidence="1" id="KW-0812">Transmembrane</keyword>
<reference evidence="2 3" key="1">
    <citation type="submission" date="2012-06" db="EMBL/GenBank/DDBJ databases">
        <title>Complete sequence of Thiocystis violascens DSM 198.</title>
        <authorList>
            <consortium name="US DOE Joint Genome Institute"/>
            <person name="Lucas S."/>
            <person name="Han J."/>
            <person name="Lapidus A."/>
            <person name="Cheng J.-F."/>
            <person name="Goodwin L."/>
            <person name="Pitluck S."/>
            <person name="Peters L."/>
            <person name="Ovchinnikova G."/>
            <person name="Teshima H."/>
            <person name="Detter J.C."/>
            <person name="Han C."/>
            <person name="Tapia R."/>
            <person name="Land M."/>
            <person name="Hauser L."/>
            <person name="Kyrpides N."/>
            <person name="Ivanova N."/>
            <person name="Pagani I."/>
            <person name="Vogl K."/>
            <person name="Liu Z."/>
            <person name="Frigaard N.-U."/>
            <person name="Bryant D."/>
            <person name="Woyke T."/>
        </authorList>
    </citation>
    <scope>NUCLEOTIDE SEQUENCE [LARGE SCALE GENOMIC DNA]</scope>
    <source>
        <strain evidence="3">ATCC 17096 / DSM 198 / 6111</strain>
    </source>
</reference>
<dbReference type="KEGG" id="tvi:Thivi_2692"/>
<proteinExistence type="predicted"/>
<organism evidence="2 3">
    <name type="scientific">Thiocystis violascens (strain ATCC 17096 / DSM 198 / 6111)</name>
    <name type="common">Chromatium violascens</name>
    <dbReference type="NCBI Taxonomy" id="765911"/>
    <lineage>
        <taxon>Bacteria</taxon>
        <taxon>Pseudomonadati</taxon>
        <taxon>Pseudomonadota</taxon>
        <taxon>Gammaproteobacteria</taxon>
        <taxon>Chromatiales</taxon>
        <taxon>Chromatiaceae</taxon>
        <taxon>Thiocystis</taxon>
    </lineage>
</organism>
<evidence type="ECO:0000313" key="3">
    <source>
        <dbReference type="Proteomes" id="UP000006062"/>
    </source>
</evidence>
<name>I3YC93_THIV6</name>
<feature type="transmembrane region" description="Helical" evidence="1">
    <location>
        <begin position="52"/>
        <end position="72"/>
    </location>
</feature>
<sequence>MCVAIPMGKRDGQHGTRFGRFLRARPSRITFLAALGVLSAGLLFLARQPEAWPFGIVLLFNAAALPMFGVLLERLPTRCRGSEIGYPRYGMIGLTALLAALAFLTGDPGAVLGTLLLALTWQLAARPLNWQLAWCREPPPSGLRHLPRILTAGALLLLLLAASTLAETPLLPALSVLLFGVPVALLAALLLRYRADFADA</sequence>
<dbReference type="HOGENOM" id="CLU_1365702_0_0_6"/>
<feature type="transmembrane region" description="Helical" evidence="1">
    <location>
        <begin position="84"/>
        <end position="104"/>
    </location>
</feature>
<dbReference type="Proteomes" id="UP000006062">
    <property type="component" value="Chromosome"/>
</dbReference>
<dbReference type="STRING" id="765911.Thivi_2692"/>
<keyword evidence="1" id="KW-1133">Transmembrane helix</keyword>
<keyword evidence="3" id="KW-1185">Reference proteome</keyword>